<gene>
    <name evidence="2" type="ORF">N0V93_008189</name>
</gene>
<dbReference type="AlphaFoldDB" id="A0A9W8YL84"/>
<sequence>MIRRPVTPTPAHPRCAAASSASVLLHKRKRAINISEEGLAPATKQRAVEEQIRAVGEQLVQFPKEAARELAKLTAQGCASQAEENNDSKVTSAVEDSPAPPAPTWRLTRPHLNLMIGAGIVQVYAKERARNKKPARDAGIDFNSLGSSMVAAATIKANPNPPGAKLVTAAVKIFLKAHHIQGLQPSQRVRVLMKLSKSRWANLLLSIGEGGEELAKVICDNLVNNWKD</sequence>
<reference evidence="2" key="1">
    <citation type="submission" date="2022-10" db="EMBL/GenBank/DDBJ databases">
        <title>Tapping the CABI collections for fungal endophytes: first genome assemblies for Collariella, Neodidymelliopsis, Ascochyta clinopodiicola, Didymella pomorum, Didymosphaeria variabile, Neocosmospora piperis and Neocucurbitaria cava.</title>
        <authorList>
            <person name="Hill R."/>
        </authorList>
    </citation>
    <scope>NUCLEOTIDE SEQUENCE</scope>
    <source>
        <strain evidence="2">IMI 355082</strain>
    </source>
</reference>
<evidence type="ECO:0000313" key="3">
    <source>
        <dbReference type="Proteomes" id="UP001140453"/>
    </source>
</evidence>
<evidence type="ECO:0000313" key="2">
    <source>
        <dbReference type="EMBL" id="KAJ4387594.1"/>
    </source>
</evidence>
<comment type="caution">
    <text evidence="2">The sequence shown here is derived from an EMBL/GenBank/DDBJ whole genome shotgun (WGS) entry which is preliminary data.</text>
</comment>
<feature type="region of interest" description="Disordered" evidence="1">
    <location>
        <begin position="81"/>
        <end position="104"/>
    </location>
</feature>
<organism evidence="2 3">
    <name type="scientific">Gnomoniopsis smithogilvyi</name>
    <dbReference type="NCBI Taxonomy" id="1191159"/>
    <lineage>
        <taxon>Eukaryota</taxon>
        <taxon>Fungi</taxon>
        <taxon>Dikarya</taxon>
        <taxon>Ascomycota</taxon>
        <taxon>Pezizomycotina</taxon>
        <taxon>Sordariomycetes</taxon>
        <taxon>Sordariomycetidae</taxon>
        <taxon>Diaporthales</taxon>
        <taxon>Gnomoniaceae</taxon>
        <taxon>Gnomoniopsis</taxon>
    </lineage>
</organism>
<protein>
    <submittedName>
        <fullName evidence="2">Uncharacterized protein</fullName>
    </submittedName>
</protein>
<evidence type="ECO:0000256" key="1">
    <source>
        <dbReference type="SAM" id="MobiDB-lite"/>
    </source>
</evidence>
<dbReference type="Proteomes" id="UP001140453">
    <property type="component" value="Unassembled WGS sequence"/>
</dbReference>
<feature type="compositionally biased region" description="Polar residues" evidence="1">
    <location>
        <begin position="81"/>
        <end position="91"/>
    </location>
</feature>
<proteinExistence type="predicted"/>
<keyword evidence="3" id="KW-1185">Reference proteome</keyword>
<name>A0A9W8YL84_9PEZI</name>
<dbReference type="EMBL" id="JAPEVB010000005">
    <property type="protein sequence ID" value="KAJ4387594.1"/>
    <property type="molecule type" value="Genomic_DNA"/>
</dbReference>
<accession>A0A9W8YL84</accession>